<keyword evidence="4" id="KW-1185">Reference proteome</keyword>
<comment type="caution">
    <text evidence="3">The sequence shown here is derived from an EMBL/GenBank/DDBJ whole genome shotgun (WGS) entry which is preliminary data.</text>
</comment>
<feature type="region of interest" description="Disordered" evidence="1">
    <location>
        <begin position="138"/>
        <end position="162"/>
    </location>
</feature>
<sequence length="216" mass="24010">MSSDDTCTFKTNQRFGLLDVKELLVTNEFIHVTNPSLIVPLKCKLKSVESDYKNIVDNIIGIAEKVNECIKTETDKHEKSGLNHGNILACTEDLTIPITGDDDDYLDGKTLSFGSNSFANSLVECLISRKQKLDAEKSVKGKTPGVDSSETTNGILTDGSSETVDQPPVFEKTFKATMIIISIMVIAIFTYFKIVSILKKKPRNDYNKLMEFTKKV</sequence>
<evidence type="ECO:0000313" key="3">
    <source>
        <dbReference type="EMBL" id="KII70457.1"/>
    </source>
</evidence>
<accession>A0A0C2N954</accession>
<evidence type="ECO:0000256" key="2">
    <source>
        <dbReference type="SAM" id="Phobius"/>
    </source>
</evidence>
<proteinExistence type="predicted"/>
<keyword evidence="2" id="KW-1133">Transmembrane helix</keyword>
<gene>
    <name evidence="3" type="ORF">RF11_04666</name>
</gene>
<organism evidence="3 4">
    <name type="scientific">Thelohanellus kitauei</name>
    <name type="common">Myxosporean</name>
    <dbReference type="NCBI Taxonomy" id="669202"/>
    <lineage>
        <taxon>Eukaryota</taxon>
        <taxon>Metazoa</taxon>
        <taxon>Cnidaria</taxon>
        <taxon>Myxozoa</taxon>
        <taxon>Myxosporea</taxon>
        <taxon>Bivalvulida</taxon>
        <taxon>Platysporina</taxon>
        <taxon>Myxobolidae</taxon>
        <taxon>Thelohanellus</taxon>
    </lineage>
</organism>
<dbReference type="Proteomes" id="UP000031668">
    <property type="component" value="Unassembled WGS sequence"/>
</dbReference>
<feature type="compositionally biased region" description="Polar residues" evidence="1">
    <location>
        <begin position="146"/>
        <end position="162"/>
    </location>
</feature>
<evidence type="ECO:0000256" key="1">
    <source>
        <dbReference type="SAM" id="MobiDB-lite"/>
    </source>
</evidence>
<reference evidence="3 4" key="1">
    <citation type="journal article" date="2014" name="Genome Biol. Evol.">
        <title>The genome of the myxosporean Thelohanellus kitauei shows adaptations to nutrient acquisition within its fish host.</title>
        <authorList>
            <person name="Yang Y."/>
            <person name="Xiong J."/>
            <person name="Zhou Z."/>
            <person name="Huo F."/>
            <person name="Miao W."/>
            <person name="Ran C."/>
            <person name="Liu Y."/>
            <person name="Zhang J."/>
            <person name="Feng J."/>
            <person name="Wang M."/>
            <person name="Wang M."/>
            <person name="Wang L."/>
            <person name="Yao B."/>
        </authorList>
    </citation>
    <scope>NUCLEOTIDE SEQUENCE [LARGE SCALE GENOMIC DNA]</scope>
    <source>
        <strain evidence="3">Wuqing</strain>
    </source>
</reference>
<dbReference type="AlphaFoldDB" id="A0A0C2N954"/>
<name>A0A0C2N954_THEKT</name>
<dbReference type="EMBL" id="JWZT01002063">
    <property type="protein sequence ID" value="KII70457.1"/>
    <property type="molecule type" value="Genomic_DNA"/>
</dbReference>
<keyword evidence="2" id="KW-0812">Transmembrane</keyword>
<feature type="transmembrane region" description="Helical" evidence="2">
    <location>
        <begin position="176"/>
        <end position="198"/>
    </location>
</feature>
<evidence type="ECO:0000313" key="4">
    <source>
        <dbReference type="Proteomes" id="UP000031668"/>
    </source>
</evidence>
<protein>
    <submittedName>
        <fullName evidence="3">Uncharacterized protein</fullName>
    </submittedName>
</protein>
<keyword evidence="2" id="KW-0472">Membrane</keyword>